<dbReference type="GO" id="GO:0016491">
    <property type="term" value="F:oxidoreductase activity"/>
    <property type="evidence" value="ECO:0007669"/>
    <property type="project" value="UniProtKB-KW"/>
</dbReference>
<accession>A0A098LH81</accession>
<dbReference type="EMBL" id="BBLT01000006">
    <property type="protein sequence ID" value="GAL85799.1"/>
    <property type="molecule type" value="Genomic_DNA"/>
</dbReference>
<keyword evidence="1" id="KW-0560">Oxidoreductase</keyword>
<reference evidence="2 3" key="1">
    <citation type="submission" date="2014-09" db="EMBL/GenBank/DDBJ databases">
        <title>Sporocytophaga myxococcoides PG-01 genome sequencing.</title>
        <authorList>
            <person name="Liu L."/>
            <person name="Gao P.J."/>
            <person name="Chen G.J."/>
            <person name="Wang L.S."/>
        </authorList>
    </citation>
    <scope>NUCLEOTIDE SEQUENCE [LARGE SCALE GENOMIC DNA]</scope>
    <source>
        <strain evidence="2 3">PG-01</strain>
    </source>
</reference>
<keyword evidence="3" id="KW-1185">Reference proteome</keyword>
<evidence type="ECO:0000313" key="2">
    <source>
        <dbReference type="EMBL" id="GAL85799.1"/>
    </source>
</evidence>
<evidence type="ECO:0000313" key="3">
    <source>
        <dbReference type="Proteomes" id="UP000030185"/>
    </source>
</evidence>
<name>A0A098LH81_9BACT</name>
<comment type="caution">
    <text evidence="2">The sequence shown here is derived from an EMBL/GenBank/DDBJ whole genome shotgun (WGS) entry which is preliminary data.</text>
</comment>
<dbReference type="RefSeq" id="WP_045464808.1">
    <property type="nucleotide sequence ID" value="NZ_BBLT01000006.1"/>
</dbReference>
<protein>
    <submittedName>
        <fullName evidence="2">Chain A, 5-methyl-5,6,7,8-tetrahydrofolic acid</fullName>
    </submittedName>
</protein>
<dbReference type="STRING" id="153721.MYP_3028"/>
<proteinExistence type="predicted"/>
<gene>
    <name evidence="2" type="ORF">MYP_3028</name>
</gene>
<dbReference type="eggNOG" id="COG0685">
    <property type="taxonomic scope" value="Bacteria"/>
</dbReference>
<evidence type="ECO:0000256" key="1">
    <source>
        <dbReference type="ARBA" id="ARBA00023002"/>
    </source>
</evidence>
<dbReference type="AlphaFoldDB" id="A0A098LH81"/>
<dbReference type="InterPro" id="IPR029041">
    <property type="entry name" value="FAD-linked_oxidoreductase-like"/>
</dbReference>
<organism evidence="2 3">
    <name type="scientific">Sporocytophaga myxococcoides</name>
    <dbReference type="NCBI Taxonomy" id="153721"/>
    <lineage>
        <taxon>Bacteria</taxon>
        <taxon>Pseudomonadati</taxon>
        <taxon>Bacteroidota</taxon>
        <taxon>Cytophagia</taxon>
        <taxon>Cytophagales</taxon>
        <taxon>Cytophagaceae</taxon>
        <taxon>Sporocytophaga</taxon>
    </lineage>
</organism>
<sequence>MLTYGITPPKAKNAEERILEIAEKQVSRIKGLGADALIIYDIQDESDRISDNRPYPFLPTLDPKVYADVYLKELTLPKILFRSVGNYSPELLQAELKEACNNQNYVFVGASSQNQKVQLTLDDAYQLCQNANRNIRLGGIMIPERHQKKNDEHFRVKNKINNGCEFFISQAVYHSEASKNFLSDYYYLFETISEKMRPIIFTLTLCGSPKTLEFLKWLGVSVPKWVENELLNSKYILEKSFDVSYQIYKELHEFAMDKNIPVGFNIESVSINKEEIEASVELFEKVRKDYRIAQPKHSILEDTASF</sequence>
<dbReference type="Proteomes" id="UP000030185">
    <property type="component" value="Unassembled WGS sequence"/>
</dbReference>
<dbReference type="Gene3D" id="3.20.20.220">
    <property type="match status" value="1"/>
</dbReference>
<dbReference type="OrthoDB" id="4367389at2"/>
<dbReference type="SUPFAM" id="SSF51730">
    <property type="entry name" value="FAD-linked oxidoreductase"/>
    <property type="match status" value="1"/>
</dbReference>